<dbReference type="SUPFAM" id="SSF47413">
    <property type="entry name" value="lambda repressor-like DNA-binding domains"/>
    <property type="match status" value="1"/>
</dbReference>
<dbReference type="EMBL" id="QJJK01000001">
    <property type="protein sequence ID" value="PXW64264.1"/>
    <property type="molecule type" value="Genomic_DNA"/>
</dbReference>
<protein>
    <submittedName>
        <fullName evidence="4">LacI family transcriptional regulator</fullName>
    </submittedName>
</protein>
<sequence>MDDETSRRRVPTIDQVAALAGVSRATVSRAFTRPEMLSEATVQRVKAIARDVGYVPNQVARALSTGRHGNLALIVPDVANPFFPPLIRGAQLRADEAGFCVFLGNSDEQAGREDMLVGRFTSQVEGMILVSSRLDEERIRLYAERRPIVLVNRDVAGIPRVLIDSATGIIAALAHLIDHGHRRIVYVSGPSASWSNQQRRLALRREAAKRGVEIVAVPARPPTYEAGYAATAQILASKATAALAFDDLVAQGLLAGLAERGIDVPGRFSVVGCDDVLGTTTYPPLTTVSARCKEAGQVAADLLMDLLKVKAMRDVRYVLESHLVVRGTTGPVAPPDRP</sequence>
<gene>
    <name evidence="4" type="ORF">C7450_10118</name>
</gene>
<dbReference type="OrthoDB" id="7170131at2"/>
<evidence type="ECO:0000313" key="5">
    <source>
        <dbReference type="Proteomes" id="UP000248021"/>
    </source>
</evidence>
<dbReference type="PANTHER" id="PTHR30146">
    <property type="entry name" value="LACI-RELATED TRANSCRIPTIONAL REPRESSOR"/>
    <property type="match status" value="1"/>
</dbReference>
<dbReference type="Gene3D" id="1.10.260.40">
    <property type="entry name" value="lambda repressor-like DNA-binding domains"/>
    <property type="match status" value="1"/>
</dbReference>
<dbReference type="Proteomes" id="UP000248021">
    <property type="component" value="Unassembled WGS sequence"/>
</dbReference>
<accession>A0A2V3UJ07</accession>
<dbReference type="RefSeq" id="WP_110372376.1">
    <property type="nucleotide sequence ID" value="NZ_CAKNFM010000006.1"/>
</dbReference>
<dbReference type="InterPro" id="IPR000843">
    <property type="entry name" value="HTH_LacI"/>
</dbReference>
<dbReference type="AlphaFoldDB" id="A0A2V3UJ07"/>
<keyword evidence="3" id="KW-0804">Transcription</keyword>
<evidence type="ECO:0000256" key="3">
    <source>
        <dbReference type="ARBA" id="ARBA00023163"/>
    </source>
</evidence>
<dbReference type="SMART" id="SM00354">
    <property type="entry name" value="HTH_LACI"/>
    <property type="match status" value="1"/>
</dbReference>
<dbReference type="InterPro" id="IPR028082">
    <property type="entry name" value="Peripla_BP_I"/>
</dbReference>
<keyword evidence="5" id="KW-1185">Reference proteome</keyword>
<dbReference type="PANTHER" id="PTHR30146:SF109">
    <property type="entry name" value="HTH-TYPE TRANSCRIPTIONAL REGULATOR GALS"/>
    <property type="match status" value="1"/>
</dbReference>
<dbReference type="Pfam" id="PF13377">
    <property type="entry name" value="Peripla_BP_3"/>
    <property type="match status" value="1"/>
</dbReference>
<evidence type="ECO:0000256" key="2">
    <source>
        <dbReference type="ARBA" id="ARBA00023125"/>
    </source>
</evidence>
<reference evidence="4 5" key="1">
    <citation type="submission" date="2018-05" db="EMBL/GenBank/DDBJ databases">
        <title>Genomic Encyclopedia of Type Strains, Phase IV (KMG-IV): sequencing the most valuable type-strain genomes for metagenomic binning, comparative biology and taxonomic classification.</title>
        <authorList>
            <person name="Goeker M."/>
        </authorList>
    </citation>
    <scope>NUCLEOTIDE SEQUENCE [LARGE SCALE GENOMIC DNA]</scope>
    <source>
        <strain evidence="4 5">DSM 6462</strain>
    </source>
</reference>
<organism evidence="4 5">
    <name type="scientific">Chelatococcus asaccharovorans</name>
    <dbReference type="NCBI Taxonomy" id="28210"/>
    <lineage>
        <taxon>Bacteria</taxon>
        <taxon>Pseudomonadati</taxon>
        <taxon>Pseudomonadota</taxon>
        <taxon>Alphaproteobacteria</taxon>
        <taxon>Hyphomicrobiales</taxon>
        <taxon>Chelatococcaceae</taxon>
        <taxon>Chelatococcus</taxon>
    </lineage>
</organism>
<dbReference type="PROSITE" id="PS50932">
    <property type="entry name" value="HTH_LACI_2"/>
    <property type="match status" value="1"/>
</dbReference>
<evidence type="ECO:0000256" key="1">
    <source>
        <dbReference type="ARBA" id="ARBA00023015"/>
    </source>
</evidence>
<dbReference type="InterPro" id="IPR010982">
    <property type="entry name" value="Lambda_DNA-bd_dom_sf"/>
</dbReference>
<name>A0A2V3UJ07_9HYPH</name>
<dbReference type="InterPro" id="IPR046335">
    <property type="entry name" value="LacI/GalR-like_sensor"/>
</dbReference>
<dbReference type="SUPFAM" id="SSF53822">
    <property type="entry name" value="Periplasmic binding protein-like I"/>
    <property type="match status" value="1"/>
</dbReference>
<evidence type="ECO:0000313" key="4">
    <source>
        <dbReference type="EMBL" id="PXW64264.1"/>
    </source>
</evidence>
<proteinExistence type="predicted"/>
<comment type="caution">
    <text evidence="4">The sequence shown here is derived from an EMBL/GenBank/DDBJ whole genome shotgun (WGS) entry which is preliminary data.</text>
</comment>
<keyword evidence="1" id="KW-0805">Transcription regulation</keyword>
<dbReference type="Pfam" id="PF00356">
    <property type="entry name" value="LacI"/>
    <property type="match status" value="1"/>
</dbReference>
<dbReference type="GO" id="GO:0000976">
    <property type="term" value="F:transcription cis-regulatory region binding"/>
    <property type="evidence" value="ECO:0007669"/>
    <property type="project" value="TreeGrafter"/>
</dbReference>
<keyword evidence="2" id="KW-0238">DNA-binding</keyword>
<dbReference type="CDD" id="cd01392">
    <property type="entry name" value="HTH_LacI"/>
    <property type="match status" value="1"/>
</dbReference>
<dbReference type="Gene3D" id="3.40.50.2300">
    <property type="match status" value="2"/>
</dbReference>
<dbReference type="GO" id="GO:0003700">
    <property type="term" value="F:DNA-binding transcription factor activity"/>
    <property type="evidence" value="ECO:0007669"/>
    <property type="project" value="TreeGrafter"/>
</dbReference>
<dbReference type="CDD" id="cd06267">
    <property type="entry name" value="PBP1_LacI_sugar_binding-like"/>
    <property type="match status" value="1"/>
</dbReference>